<reference evidence="9 10" key="1">
    <citation type="submission" date="2018-08" db="EMBL/GenBank/DDBJ databases">
        <title>A genome reference for cultivated species of the human gut microbiota.</title>
        <authorList>
            <person name="Zou Y."/>
            <person name="Xue W."/>
            <person name="Luo G."/>
        </authorList>
    </citation>
    <scope>NUCLEOTIDE SEQUENCE [LARGE SCALE GENOMIC DNA]</scope>
    <source>
        <strain evidence="9 10">AF28-26</strain>
    </source>
</reference>
<evidence type="ECO:0000256" key="6">
    <source>
        <dbReference type="RuleBase" id="RU000384"/>
    </source>
</evidence>
<dbReference type="Pfam" id="PF00120">
    <property type="entry name" value="Gln-synt_C"/>
    <property type="match status" value="1"/>
</dbReference>
<keyword evidence="3" id="KW-0547">Nucleotide-binding</keyword>
<dbReference type="PANTHER" id="PTHR43785">
    <property type="entry name" value="GAMMA-GLUTAMYLPUTRESCINE SYNTHETASE"/>
    <property type="match status" value="1"/>
</dbReference>
<name>A0A412AXM2_9FIRM</name>
<dbReference type="Pfam" id="PF03951">
    <property type="entry name" value="Gln-synt_N"/>
    <property type="match status" value="1"/>
</dbReference>
<dbReference type="Gene3D" id="3.10.20.70">
    <property type="entry name" value="Glutamine synthetase, N-terminal domain"/>
    <property type="match status" value="1"/>
</dbReference>
<keyword evidence="2" id="KW-0436">Ligase</keyword>
<evidence type="ECO:0000256" key="1">
    <source>
        <dbReference type="ARBA" id="ARBA00009897"/>
    </source>
</evidence>
<dbReference type="Proteomes" id="UP000284751">
    <property type="component" value="Unassembled WGS sequence"/>
</dbReference>
<comment type="similarity">
    <text evidence="1 5 6">Belongs to the glutamine synthetase family.</text>
</comment>
<dbReference type="InterPro" id="IPR008146">
    <property type="entry name" value="Gln_synth_cat_dom"/>
</dbReference>
<feature type="domain" description="GS beta-grasp" evidence="7">
    <location>
        <begin position="15"/>
        <end position="100"/>
    </location>
</feature>
<organism evidence="9 10">
    <name type="scientific">[Clostridium] leptum</name>
    <dbReference type="NCBI Taxonomy" id="1535"/>
    <lineage>
        <taxon>Bacteria</taxon>
        <taxon>Bacillati</taxon>
        <taxon>Bacillota</taxon>
        <taxon>Clostridia</taxon>
        <taxon>Eubacteriales</taxon>
        <taxon>Oscillospiraceae</taxon>
        <taxon>Oscillospiraceae incertae sedis</taxon>
    </lineage>
</organism>
<evidence type="ECO:0000313" key="9">
    <source>
        <dbReference type="EMBL" id="RGQ40891.1"/>
    </source>
</evidence>
<dbReference type="SUPFAM" id="SSF54368">
    <property type="entry name" value="Glutamine synthetase, N-terminal domain"/>
    <property type="match status" value="1"/>
</dbReference>
<comment type="caution">
    <text evidence="9">The sequence shown here is derived from an EMBL/GenBank/DDBJ whole genome shotgun (WGS) entry which is preliminary data.</text>
</comment>
<proteinExistence type="inferred from homology"/>
<evidence type="ECO:0000256" key="3">
    <source>
        <dbReference type="ARBA" id="ARBA00022741"/>
    </source>
</evidence>
<accession>A0A412AXM2</accession>
<evidence type="ECO:0000256" key="4">
    <source>
        <dbReference type="ARBA" id="ARBA00022840"/>
    </source>
</evidence>
<evidence type="ECO:0000259" key="7">
    <source>
        <dbReference type="PROSITE" id="PS51986"/>
    </source>
</evidence>
<gene>
    <name evidence="9" type="ORF">DWY99_07090</name>
</gene>
<dbReference type="GO" id="GO:0006542">
    <property type="term" value="P:glutamine biosynthetic process"/>
    <property type="evidence" value="ECO:0007669"/>
    <property type="project" value="InterPro"/>
</dbReference>
<dbReference type="InterPro" id="IPR008147">
    <property type="entry name" value="Gln_synt_N"/>
</dbReference>
<feature type="domain" description="GS catalytic" evidence="8">
    <location>
        <begin position="107"/>
        <end position="440"/>
    </location>
</feature>
<dbReference type="PROSITE" id="PS51987">
    <property type="entry name" value="GS_CATALYTIC"/>
    <property type="match status" value="1"/>
</dbReference>
<sequence>MTDTELEVLRFVQENDVKFIRLAFSDMFGIQKNISVMPDELPRAFETGISFDASAVRGFLNVEQSDLFITPDPSTLSILPWRPSHGRVVRLFCNVNYPDGRPFEGSSRYILQRAVKEAAQMGYVCKIGAECEFYLFETDEKGNPTMNPHDLGGYCDIAPNDKGENVRREICLTLEEMGIHPETSHHEQGPGQNEIDFKYSDAMTAADNLLTFKAAVKSIAARNGLYASFMPKPLPDKSGSGLHVNLSLSQGGRNIFKTAPDEGHCPEAEHFMAGVLDHIREITVFLNPLTNSYARFGAFEAPRYLSWSHQNRSQLIRIPAATGAQSRMELRSPDPSCNPHLAFAMLLQAGLDGIRRELPLCPAVDLNLYDAEPGVLEKMPALPENLEEAVLLARRSAFVQRVLPAKTLANYCDVKLEDWKRCREAEDQAAAERKLYFTAI</sequence>
<dbReference type="InterPro" id="IPR014746">
    <property type="entry name" value="Gln_synth/guanido_kin_cat_dom"/>
</dbReference>
<dbReference type="SUPFAM" id="SSF55931">
    <property type="entry name" value="Glutamine synthetase/guanido kinase"/>
    <property type="match status" value="1"/>
</dbReference>
<dbReference type="GO" id="GO:0005524">
    <property type="term" value="F:ATP binding"/>
    <property type="evidence" value="ECO:0007669"/>
    <property type="project" value="UniProtKB-KW"/>
</dbReference>
<evidence type="ECO:0000259" key="8">
    <source>
        <dbReference type="PROSITE" id="PS51987"/>
    </source>
</evidence>
<evidence type="ECO:0000313" key="10">
    <source>
        <dbReference type="Proteomes" id="UP000284751"/>
    </source>
</evidence>
<dbReference type="EMBL" id="QRTC01000023">
    <property type="protein sequence ID" value="RGQ40891.1"/>
    <property type="molecule type" value="Genomic_DNA"/>
</dbReference>
<dbReference type="GO" id="GO:0004356">
    <property type="term" value="F:glutamine synthetase activity"/>
    <property type="evidence" value="ECO:0007669"/>
    <property type="project" value="InterPro"/>
</dbReference>
<protein>
    <submittedName>
        <fullName evidence="9">Glutamine synthetase</fullName>
    </submittedName>
</protein>
<dbReference type="PANTHER" id="PTHR43785:SF12">
    <property type="entry name" value="TYPE-1 GLUTAMINE SYNTHETASE 2"/>
    <property type="match status" value="1"/>
</dbReference>
<dbReference type="AlphaFoldDB" id="A0A412AXM2"/>
<dbReference type="Gene3D" id="3.30.590.10">
    <property type="entry name" value="Glutamine synthetase/guanido kinase, catalytic domain"/>
    <property type="match status" value="1"/>
</dbReference>
<keyword evidence="4" id="KW-0067">ATP-binding</keyword>
<dbReference type="InterPro" id="IPR036651">
    <property type="entry name" value="Gln_synt_N_sf"/>
</dbReference>
<dbReference type="PROSITE" id="PS51986">
    <property type="entry name" value="GS_BETA_GRASP"/>
    <property type="match status" value="1"/>
</dbReference>
<dbReference type="SMART" id="SM01230">
    <property type="entry name" value="Gln-synt_C"/>
    <property type="match status" value="1"/>
</dbReference>
<evidence type="ECO:0000256" key="2">
    <source>
        <dbReference type="ARBA" id="ARBA00022598"/>
    </source>
</evidence>
<evidence type="ECO:0000256" key="5">
    <source>
        <dbReference type="PROSITE-ProRule" id="PRU01330"/>
    </source>
</evidence>